<evidence type="ECO:0000256" key="2">
    <source>
        <dbReference type="ARBA" id="ARBA00022679"/>
    </source>
</evidence>
<proteinExistence type="inferred from homology"/>
<sequence length="392" mass="43247">MKQYGTPRTTPPPKVWLIDTTLRDGEQAPGVVFSPDEKTAIACLLADCGVDELEIGYPAISEAERNIISDIADMQLPLRLTSWARARWEDIEQALYTGTEAVHISFPLSQLYLELMHKDYEWVEEQLYLLVTRARQYFRYVSVGGQDATRTSPELLERFIMDAAKFGAHRVRIADTVGIASPIMLARQISDLRIHAGSMELEFHAHNDLGMATANAFAALEGGCNAVSVSVNGLGERAGNASLEELVMALRLSGRFSTSIRPELLPRLCQVVADASGHPIQPQKPVTGSDIFSHESGIHCHALLKNPLSYQPYLPNEIGRDRHAFIIGKHSGSSAIRHVLEECGIMIGREEAARLLGAVHDAAAEQKKGLSAEELIAIYRQQSMNILKKRDS</sequence>
<evidence type="ECO:0000313" key="5">
    <source>
        <dbReference type="EMBL" id="TNJ38096.1"/>
    </source>
</evidence>
<dbReference type="InterPro" id="IPR013785">
    <property type="entry name" value="Aldolase_TIM"/>
</dbReference>
<dbReference type="Pfam" id="PF22617">
    <property type="entry name" value="HCS_D2"/>
    <property type="match status" value="1"/>
</dbReference>
<dbReference type="InterPro" id="IPR002034">
    <property type="entry name" value="AIPM/Hcit_synth_CS"/>
</dbReference>
<accession>A0A5C4S3M3</accession>
<dbReference type="GO" id="GO:0046912">
    <property type="term" value="F:acyltransferase activity, acyl groups converted into alkyl on transfer"/>
    <property type="evidence" value="ECO:0007669"/>
    <property type="project" value="InterPro"/>
</dbReference>
<keyword evidence="6" id="KW-1185">Reference proteome</keyword>
<evidence type="ECO:0000256" key="3">
    <source>
        <dbReference type="RuleBase" id="RU003523"/>
    </source>
</evidence>
<dbReference type="PROSITE" id="PS50991">
    <property type="entry name" value="PYR_CT"/>
    <property type="match status" value="1"/>
</dbReference>
<dbReference type="SUPFAM" id="SSF51569">
    <property type="entry name" value="Aldolase"/>
    <property type="match status" value="1"/>
</dbReference>
<organism evidence="5 6">
    <name type="scientific">Prosthecochloris vibrioformis</name>
    <name type="common">Chlorobium vibrioforme</name>
    <dbReference type="NCBI Taxonomy" id="1098"/>
    <lineage>
        <taxon>Bacteria</taxon>
        <taxon>Pseudomonadati</taxon>
        <taxon>Chlorobiota</taxon>
        <taxon>Chlorobiia</taxon>
        <taxon>Chlorobiales</taxon>
        <taxon>Chlorobiaceae</taxon>
        <taxon>Prosthecochloris</taxon>
    </lineage>
</organism>
<keyword evidence="2 3" id="KW-0808">Transferase</keyword>
<gene>
    <name evidence="5" type="ORF">FGF68_02640</name>
</gene>
<comment type="similarity">
    <text evidence="1 3">Belongs to the alpha-IPM synthase/homocitrate synthase family.</text>
</comment>
<dbReference type="Proteomes" id="UP000309544">
    <property type="component" value="Unassembled WGS sequence"/>
</dbReference>
<dbReference type="PANTHER" id="PTHR42880:SF1">
    <property type="entry name" value="ISOPROPYLMALATE_HOMOCITRATE_CITRAMALATE SYNTHASE FAMILY PROTEIN"/>
    <property type="match status" value="1"/>
</dbReference>
<dbReference type="GO" id="GO:0019752">
    <property type="term" value="P:carboxylic acid metabolic process"/>
    <property type="evidence" value="ECO:0007669"/>
    <property type="project" value="InterPro"/>
</dbReference>
<dbReference type="Gene3D" id="1.10.238.260">
    <property type="match status" value="1"/>
</dbReference>
<evidence type="ECO:0000259" key="4">
    <source>
        <dbReference type="PROSITE" id="PS50991"/>
    </source>
</evidence>
<dbReference type="InterPro" id="IPR054691">
    <property type="entry name" value="LeuA/HCS_post-cat"/>
</dbReference>
<dbReference type="Pfam" id="PF00682">
    <property type="entry name" value="HMGL-like"/>
    <property type="match status" value="1"/>
</dbReference>
<evidence type="ECO:0000256" key="1">
    <source>
        <dbReference type="ARBA" id="ARBA00006154"/>
    </source>
</evidence>
<evidence type="ECO:0000313" key="6">
    <source>
        <dbReference type="Proteomes" id="UP000309544"/>
    </source>
</evidence>
<reference evidence="5 6" key="1">
    <citation type="submission" date="2019-05" db="EMBL/GenBank/DDBJ databases">
        <title>Draft Whole-Genome sequence of the green sulfur bacterium Prosthecochloris vibrioformis DSM 260.</title>
        <authorList>
            <person name="Meyer T.E."/>
            <person name="Kyndt J.A."/>
        </authorList>
    </citation>
    <scope>NUCLEOTIDE SEQUENCE [LARGE SCALE GENOMIC DNA]</scope>
    <source>
        <strain evidence="5 6">DSM 260</strain>
    </source>
</reference>
<dbReference type="PANTHER" id="PTHR42880">
    <property type="entry name" value="HOMOCITRATE SYNTHASE"/>
    <property type="match status" value="1"/>
</dbReference>
<dbReference type="Gene3D" id="3.20.20.70">
    <property type="entry name" value="Aldolase class I"/>
    <property type="match status" value="1"/>
</dbReference>
<dbReference type="InterPro" id="IPR013477">
    <property type="entry name" value="NifV/FrbC"/>
</dbReference>
<dbReference type="AlphaFoldDB" id="A0A5C4S3M3"/>
<dbReference type="InterPro" id="IPR000891">
    <property type="entry name" value="PYR_CT"/>
</dbReference>
<comment type="caution">
    <text evidence="5">The sequence shown here is derived from an EMBL/GenBank/DDBJ whole genome shotgun (WGS) entry which is preliminary data.</text>
</comment>
<dbReference type="CDD" id="cd07939">
    <property type="entry name" value="DRE_TIM_NifV"/>
    <property type="match status" value="1"/>
</dbReference>
<feature type="domain" description="Pyruvate carboxyltransferase" evidence="4">
    <location>
        <begin position="15"/>
        <end position="266"/>
    </location>
</feature>
<protein>
    <submittedName>
        <fullName evidence="5">Homocitrate synthase</fullName>
    </submittedName>
</protein>
<name>A0A5C4S3M3_PROVB</name>
<dbReference type="RefSeq" id="WP_068867688.1">
    <property type="nucleotide sequence ID" value="NZ_VDCI01000001.1"/>
</dbReference>
<dbReference type="EMBL" id="VDCI01000001">
    <property type="protein sequence ID" value="TNJ38096.1"/>
    <property type="molecule type" value="Genomic_DNA"/>
</dbReference>
<dbReference type="PROSITE" id="PS00815">
    <property type="entry name" value="AIPM_HOMOCIT_SYNTH_1"/>
    <property type="match status" value="1"/>
</dbReference>
<dbReference type="PROSITE" id="PS00816">
    <property type="entry name" value="AIPM_HOMOCIT_SYNTH_2"/>
    <property type="match status" value="1"/>
</dbReference>